<keyword evidence="2" id="KW-1185">Reference proteome</keyword>
<protein>
    <submittedName>
        <fullName evidence="1">DUF3445 domain-containing protein</fullName>
    </submittedName>
</protein>
<evidence type="ECO:0000313" key="2">
    <source>
        <dbReference type="Proteomes" id="UP000679722"/>
    </source>
</evidence>
<dbReference type="EMBL" id="JAGSSV010000004">
    <property type="protein sequence ID" value="MBR7888233.1"/>
    <property type="molecule type" value="Genomic_DNA"/>
</dbReference>
<organism evidence="1 2">
    <name type="scientific">Marinomonas vulgaris</name>
    <dbReference type="NCBI Taxonomy" id="2823372"/>
    <lineage>
        <taxon>Bacteria</taxon>
        <taxon>Pseudomonadati</taxon>
        <taxon>Pseudomonadota</taxon>
        <taxon>Gammaproteobacteria</taxon>
        <taxon>Oceanospirillales</taxon>
        <taxon>Oceanospirillaceae</taxon>
        <taxon>Marinomonas</taxon>
    </lineage>
</organism>
<accession>A0ABS5H971</accession>
<dbReference type="Proteomes" id="UP000679722">
    <property type="component" value="Unassembled WGS sequence"/>
</dbReference>
<dbReference type="Pfam" id="PF11927">
    <property type="entry name" value="HODM_asu-like"/>
    <property type="match status" value="1"/>
</dbReference>
<reference evidence="1 2" key="1">
    <citation type="submission" date="2021-04" db="EMBL/GenBank/DDBJ databases">
        <authorList>
            <person name="Sun C."/>
        </authorList>
    </citation>
    <scope>NUCLEOTIDE SEQUENCE [LARGE SCALE GENOMIC DNA]</scope>
    <source>
        <strain evidence="1 2">A79</strain>
    </source>
</reference>
<dbReference type="InterPro" id="IPR021848">
    <property type="entry name" value="HODM_asu-like"/>
</dbReference>
<proteinExistence type="predicted"/>
<sequence>MRVAPKPVQSFRDDFTYSNSDEAIERFPFPFVEDEYRYSVNIESHTPKGGTDSIYEHFIDIDEHYLSEMAERAIVLEENPRRCLSMGHMALAGWDFLERMMVSLSTDYPQYFSLRRDKDQWHWENTLLDIQQDFVFGDESTLPMSPLDYMGRQVQGDFALLDQRDNDLFMDAGMITCPADWSLAFDAGMSFSEWHGPVPMAHSAGIFDRALKYLTAIPIGSPARRLNWTLTVNARMDTSPEKYPDWGHERTTVTAENVAQKVYLRVELQIMDRMPRSNALLFVIRTYLISLEDIATNPEWAKRMHRAMKTLPQPLIDYKGLTRYHHLVVDYLAQFDR</sequence>
<reference evidence="2" key="2">
    <citation type="submission" date="2023-07" db="EMBL/GenBank/DDBJ databases">
        <title>Marinomonas vulgaris A79, complete genome.</title>
        <authorList>
            <person name="Ying J.-J."/>
        </authorList>
    </citation>
    <scope>NUCLEOTIDE SEQUENCE [LARGE SCALE GENOMIC DNA]</scope>
    <source>
        <strain evidence="2">A79</strain>
    </source>
</reference>
<dbReference type="RefSeq" id="WP_211535586.1">
    <property type="nucleotide sequence ID" value="NZ_JAGSSV010000004.1"/>
</dbReference>
<name>A0ABS5H971_9GAMM</name>
<gene>
    <name evidence="1" type="ORF">J9B83_04690</name>
</gene>
<evidence type="ECO:0000313" key="1">
    <source>
        <dbReference type="EMBL" id="MBR7888233.1"/>
    </source>
</evidence>
<comment type="caution">
    <text evidence="1">The sequence shown here is derived from an EMBL/GenBank/DDBJ whole genome shotgun (WGS) entry which is preliminary data.</text>
</comment>